<organism evidence="1 2">
    <name type="scientific">Psychrilyobacter piezotolerans</name>
    <dbReference type="NCBI Taxonomy" id="2293438"/>
    <lineage>
        <taxon>Bacteria</taxon>
        <taxon>Fusobacteriati</taxon>
        <taxon>Fusobacteriota</taxon>
        <taxon>Fusobacteriia</taxon>
        <taxon>Fusobacteriales</taxon>
        <taxon>Fusobacteriaceae</taxon>
        <taxon>Psychrilyobacter</taxon>
    </lineage>
</organism>
<evidence type="ECO:0000313" key="1">
    <source>
        <dbReference type="EMBL" id="REI41916.1"/>
    </source>
</evidence>
<dbReference type="Gene3D" id="3.30.565.10">
    <property type="entry name" value="Histidine kinase-like ATPase, C-terminal domain"/>
    <property type="match status" value="1"/>
</dbReference>
<keyword evidence="1" id="KW-0067">ATP-binding</keyword>
<dbReference type="Proteomes" id="UP000263486">
    <property type="component" value="Unassembled WGS sequence"/>
</dbReference>
<sequence>MREEVVKPNLSNFIKSLRDVGYNFNIAIADILDNSIDANAKNIKINIELKPQPKILILDNGFGMNEEELVEAMRLASKDPNKNRGGKALGKFGLGLKTASFSQGKKLTVISKKGNKINARVWDLNHIEETNEWYLLTPQLDYDSTEFYNELTLQESGTLVIIEEIDRYEEDEYENLIYSLRNHLSMTFHRFLDNKNSRRKVNISLNNNPLESFDPFNSENFATQDLGEEKLKVYDEDIKIKPYILPHHSKISQQDYDKYGTEEGYTKTQGFYVYRANRLLIHGTWLGLHKISDSHKLVRIMIDIPNNQDSYWGIDIKKSTAKPVKAISKELKRIIKNVTAKGSRPYTGRGKRITDKNIEKFWDLIPDGDNIKFGLKKKHPIYSELLNTFDEKQKNLFNLFVNGIESYLPLPLIQAHLNDNPHKIKQKNNEEISEAIQKLIDMGVSPELIEAIKKTELKGEMTDVREKNSEK</sequence>
<accession>A0ABX9KIX5</accession>
<dbReference type="SUPFAM" id="SSF55874">
    <property type="entry name" value="ATPase domain of HSP90 chaperone/DNA topoisomerase II/histidine kinase"/>
    <property type="match status" value="1"/>
</dbReference>
<dbReference type="PANTHER" id="PTHR23336">
    <property type="entry name" value="ZINC FINGER CW-TYPE COILED-COIL DOMAIN PROTEIN 3"/>
    <property type="match status" value="1"/>
</dbReference>
<protein>
    <submittedName>
        <fullName evidence="1">ATP-binding protein</fullName>
    </submittedName>
</protein>
<evidence type="ECO:0000313" key="2">
    <source>
        <dbReference type="Proteomes" id="UP000263486"/>
    </source>
</evidence>
<proteinExistence type="predicted"/>
<dbReference type="PANTHER" id="PTHR23336:SF50">
    <property type="entry name" value="PROTEIN MICRORCHIDIA 1-RELATED"/>
    <property type="match status" value="1"/>
</dbReference>
<dbReference type="GO" id="GO:0005524">
    <property type="term" value="F:ATP binding"/>
    <property type="evidence" value="ECO:0007669"/>
    <property type="project" value="UniProtKB-KW"/>
</dbReference>
<keyword evidence="1" id="KW-0547">Nucleotide-binding</keyword>
<name>A0ABX9KIX5_9FUSO</name>
<gene>
    <name evidence="1" type="ORF">DYH56_05755</name>
</gene>
<dbReference type="EMBL" id="QUAJ01000007">
    <property type="protein sequence ID" value="REI41916.1"/>
    <property type="molecule type" value="Genomic_DNA"/>
</dbReference>
<dbReference type="Pfam" id="PF13589">
    <property type="entry name" value="HATPase_c_3"/>
    <property type="match status" value="1"/>
</dbReference>
<dbReference type="InterPro" id="IPR036890">
    <property type="entry name" value="HATPase_C_sf"/>
</dbReference>
<keyword evidence="2" id="KW-1185">Reference proteome</keyword>
<dbReference type="InterPro" id="IPR045261">
    <property type="entry name" value="MORC_ATPase"/>
</dbReference>
<reference evidence="1 2" key="1">
    <citation type="submission" date="2018-08" db="EMBL/GenBank/DDBJ databases">
        <title>Draft genome sequence of Psychrilyobacter sp. strain SD5 isolated from Black Sea water.</title>
        <authorList>
            <person name="Yadav S."/>
            <person name="Villanueva L."/>
            <person name="Damste J.S.S."/>
        </authorList>
    </citation>
    <scope>NUCLEOTIDE SEQUENCE [LARGE SCALE GENOMIC DNA]</scope>
    <source>
        <strain evidence="1 2">SD5</strain>
    </source>
</reference>
<comment type="caution">
    <text evidence="1">The sequence shown here is derived from an EMBL/GenBank/DDBJ whole genome shotgun (WGS) entry which is preliminary data.</text>
</comment>
<dbReference type="RefSeq" id="WP_114641912.1">
    <property type="nucleotide sequence ID" value="NZ_JAACIO010000006.1"/>
</dbReference>